<evidence type="ECO:0000313" key="3">
    <source>
        <dbReference type="Proteomes" id="UP000190744"/>
    </source>
</evidence>
<accession>A0A1S9RFJ0</accession>
<comment type="caution">
    <text evidence="2">The sequence shown here is derived from an EMBL/GenBank/DDBJ whole genome shotgun (WGS) entry which is preliminary data.</text>
</comment>
<evidence type="ECO:0000256" key="1">
    <source>
        <dbReference type="SAM" id="MobiDB-lite"/>
    </source>
</evidence>
<name>A0A1S9RFJ0_PENBI</name>
<organism evidence="2 3">
    <name type="scientific">Penicillium brasilianum</name>
    <dbReference type="NCBI Taxonomy" id="104259"/>
    <lineage>
        <taxon>Eukaryota</taxon>
        <taxon>Fungi</taxon>
        <taxon>Dikarya</taxon>
        <taxon>Ascomycota</taxon>
        <taxon>Pezizomycotina</taxon>
        <taxon>Eurotiomycetes</taxon>
        <taxon>Eurotiomycetidae</taxon>
        <taxon>Eurotiales</taxon>
        <taxon>Aspergillaceae</taxon>
        <taxon>Penicillium</taxon>
    </lineage>
</organism>
<feature type="compositionally biased region" description="Basic residues" evidence="1">
    <location>
        <begin position="1"/>
        <end position="11"/>
    </location>
</feature>
<feature type="region of interest" description="Disordered" evidence="1">
    <location>
        <begin position="84"/>
        <end position="107"/>
    </location>
</feature>
<gene>
    <name evidence="2" type="ORF">PEBR_32916</name>
</gene>
<evidence type="ECO:0000313" key="2">
    <source>
        <dbReference type="EMBL" id="OOQ83828.1"/>
    </source>
</evidence>
<feature type="region of interest" description="Disordered" evidence="1">
    <location>
        <begin position="1"/>
        <end position="39"/>
    </location>
</feature>
<protein>
    <submittedName>
        <fullName evidence="2">Uncharacterized protein</fullName>
    </submittedName>
</protein>
<dbReference type="AlphaFoldDB" id="A0A1S9RFJ0"/>
<dbReference type="Proteomes" id="UP000190744">
    <property type="component" value="Unassembled WGS sequence"/>
</dbReference>
<dbReference type="EMBL" id="LJBN01000190">
    <property type="protein sequence ID" value="OOQ83828.1"/>
    <property type="molecule type" value="Genomic_DNA"/>
</dbReference>
<reference evidence="3" key="1">
    <citation type="submission" date="2015-09" db="EMBL/GenBank/DDBJ databases">
        <authorList>
            <person name="Fill T.P."/>
            <person name="Baretta J.F."/>
            <person name="de Almeida L.G."/>
            <person name="Rocha M."/>
            <person name="de Souza D.H."/>
            <person name="Malavazi I."/>
            <person name="Cerdeira L.T."/>
            <person name="Hong H."/>
            <person name="Samborskyy M."/>
            <person name="de Vasconcelos A.T."/>
            <person name="Leadlay P."/>
            <person name="Rodrigues-Filho E."/>
        </authorList>
    </citation>
    <scope>NUCLEOTIDE SEQUENCE [LARGE SCALE GENOMIC DNA]</scope>
    <source>
        <strain evidence="3">LaBioMMi 136</strain>
    </source>
</reference>
<sequence>MTSSRRQRPHSNRASTGSHPPTTPPARKNPDSTNQIPNSDLLSRLASRRSKAESMQAIAGRISGKLGSAGMYKVDIYPRLANQSRRRSVRGGLPTGGPNGRSYWDKGGLDMNVEIENISPQSPSKRGLRSSLFEMFSGSKENPRHETARAQFLGGERAYPVAYRKKNSLD</sequence>
<proteinExistence type="predicted"/>